<keyword evidence="1" id="KW-0812">Transmembrane</keyword>
<accession>A0A1S2NHE5</accession>
<feature type="transmembrane region" description="Helical" evidence="1">
    <location>
        <begin position="12"/>
        <end position="36"/>
    </location>
</feature>
<dbReference type="Pfam" id="PF23858">
    <property type="entry name" value="DUF7220"/>
    <property type="match status" value="1"/>
</dbReference>
<gene>
    <name evidence="2" type="ORF">LO55_5039</name>
</gene>
<proteinExistence type="predicted"/>
<dbReference type="RefSeq" id="WP_071363521.1">
    <property type="nucleotide sequence ID" value="NZ_JRYB01000001.1"/>
</dbReference>
<evidence type="ECO:0000256" key="1">
    <source>
        <dbReference type="SAM" id="Phobius"/>
    </source>
</evidence>
<sequence length="84" mass="9301">MTQTRLGSLIEAIINVLIGFGINFTANMLIFPLFGFHITPGANFALGLIYTVISVVRSYAVRRWFNARLQRLASAVATSIEARQ</sequence>
<dbReference type="InterPro" id="IPR055644">
    <property type="entry name" value="DUF7220"/>
</dbReference>
<protein>
    <submittedName>
        <fullName evidence="2">Putative membrane protein</fullName>
    </submittedName>
</protein>
<dbReference type="Proteomes" id="UP000180246">
    <property type="component" value="Unassembled WGS sequence"/>
</dbReference>
<comment type="caution">
    <text evidence="2">The sequence shown here is derived from an EMBL/GenBank/DDBJ whole genome shotgun (WGS) entry which is preliminary data.</text>
</comment>
<dbReference type="AlphaFoldDB" id="A0A1S2NHE5"/>
<reference evidence="2 3" key="1">
    <citation type="submission" date="2014-10" db="EMBL/GenBank/DDBJ databases">
        <authorList>
            <person name="Seo M.-J."/>
            <person name="Seok Y.J."/>
            <person name="Cha I.-T."/>
        </authorList>
    </citation>
    <scope>NUCLEOTIDE SEQUENCE [LARGE SCALE GENOMIC DNA]</scope>
    <source>
        <strain evidence="2 3">NEU</strain>
    </source>
</reference>
<dbReference type="EMBL" id="JRYB01000001">
    <property type="protein sequence ID" value="OIJ43832.1"/>
    <property type="molecule type" value="Genomic_DNA"/>
</dbReference>
<feature type="transmembrane region" description="Helical" evidence="1">
    <location>
        <begin position="42"/>
        <end position="61"/>
    </location>
</feature>
<evidence type="ECO:0000313" key="3">
    <source>
        <dbReference type="Proteomes" id="UP000180246"/>
    </source>
</evidence>
<name>A0A1S2NHE5_9BURK</name>
<evidence type="ECO:0000313" key="2">
    <source>
        <dbReference type="EMBL" id="OIJ43832.1"/>
    </source>
</evidence>
<keyword evidence="1" id="KW-1133">Transmembrane helix</keyword>
<organism evidence="2 3">
    <name type="scientific">Massilia timonae</name>
    <dbReference type="NCBI Taxonomy" id="47229"/>
    <lineage>
        <taxon>Bacteria</taxon>
        <taxon>Pseudomonadati</taxon>
        <taxon>Pseudomonadota</taxon>
        <taxon>Betaproteobacteria</taxon>
        <taxon>Burkholderiales</taxon>
        <taxon>Oxalobacteraceae</taxon>
        <taxon>Telluria group</taxon>
        <taxon>Massilia</taxon>
    </lineage>
</organism>
<keyword evidence="1" id="KW-0472">Membrane</keyword>